<dbReference type="Proteomes" id="UP000036987">
    <property type="component" value="Unassembled WGS sequence"/>
</dbReference>
<proteinExistence type="predicted"/>
<dbReference type="PANTHER" id="PTHR37754">
    <property type="entry name" value="CALCIUM ION-BINDING PROTEIN"/>
    <property type="match status" value="1"/>
</dbReference>
<dbReference type="InterPro" id="IPR057196">
    <property type="entry name" value="DUF7874"/>
</dbReference>
<name>A0A0K9NS82_ZOSMR</name>
<dbReference type="OrthoDB" id="1868634at2759"/>
<protein>
    <submittedName>
        <fullName evidence="1">Calcium-binding EF hand family protein</fullName>
    </submittedName>
</protein>
<sequence length="164" mass="18460">MGIPMSMMGSLGLPKVQSLSTDRIFDQFFSKDIKSFEEFHITFLDVCNKFNSAMPGEQYRTPKVEIIKEYYYKWKEEKDAKIQKKMLVGFLTDNIYTAPTDNVVVMTGLVAPPAAMVLRKAGDSVLPLKKFKLHLIPDFVFIPSITCLALIGAKLVRLGSTSVE</sequence>
<dbReference type="AlphaFoldDB" id="A0A0K9NS82"/>
<dbReference type="EMBL" id="LFYR01001757">
    <property type="protein sequence ID" value="KMZ59611.1"/>
    <property type="molecule type" value="Genomic_DNA"/>
</dbReference>
<organism evidence="1 2">
    <name type="scientific">Zostera marina</name>
    <name type="common">Eelgrass</name>
    <dbReference type="NCBI Taxonomy" id="29655"/>
    <lineage>
        <taxon>Eukaryota</taxon>
        <taxon>Viridiplantae</taxon>
        <taxon>Streptophyta</taxon>
        <taxon>Embryophyta</taxon>
        <taxon>Tracheophyta</taxon>
        <taxon>Spermatophyta</taxon>
        <taxon>Magnoliopsida</taxon>
        <taxon>Liliopsida</taxon>
        <taxon>Zosteraceae</taxon>
        <taxon>Zostera</taxon>
    </lineage>
</organism>
<keyword evidence="2" id="KW-1185">Reference proteome</keyword>
<reference evidence="2" key="1">
    <citation type="journal article" date="2016" name="Nature">
        <title>The genome of the seagrass Zostera marina reveals angiosperm adaptation to the sea.</title>
        <authorList>
            <person name="Olsen J.L."/>
            <person name="Rouze P."/>
            <person name="Verhelst B."/>
            <person name="Lin Y.-C."/>
            <person name="Bayer T."/>
            <person name="Collen J."/>
            <person name="Dattolo E."/>
            <person name="De Paoli E."/>
            <person name="Dittami S."/>
            <person name="Maumus F."/>
            <person name="Michel G."/>
            <person name="Kersting A."/>
            <person name="Lauritano C."/>
            <person name="Lohaus R."/>
            <person name="Toepel M."/>
            <person name="Tonon T."/>
            <person name="Vanneste K."/>
            <person name="Amirebrahimi M."/>
            <person name="Brakel J."/>
            <person name="Bostroem C."/>
            <person name="Chovatia M."/>
            <person name="Grimwood J."/>
            <person name="Jenkins J.W."/>
            <person name="Jueterbock A."/>
            <person name="Mraz A."/>
            <person name="Stam W.T."/>
            <person name="Tice H."/>
            <person name="Bornberg-Bauer E."/>
            <person name="Green P.J."/>
            <person name="Pearson G.A."/>
            <person name="Procaccini G."/>
            <person name="Duarte C.M."/>
            <person name="Schmutz J."/>
            <person name="Reusch T.B.H."/>
            <person name="Van de Peer Y."/>
        </authorList>
    </citation>
    <scope>NUCLEOTIDE SEQUENCE [LARGE SCALE GENOMIC DNA]</scope>
    <source>
        <strain evidence="2">cv. Finnish</strain>
    </source>
</reference>
<gene>
    <name evidence="1" type="ORF">ZOSMA_66G00320</name>
</gene>
<dbReference type="Pfam" id="PF25284">
    <property type="entry name" value="DUF7874"/>
    <property type="match status" value="1"/>
</dbReference>
<dbReference type="OMA" id="HYDVPSR"/>
<accession>A0A0K9NS82</accession>
<evidence type="ECO:0000313" key="1">
    <source>
        <dbReference type="EMBL" id="KMZ59611.1"/>
    </source>
</evidence>
<dbReference type="PANTHER" id="PTHR37754:SF1">
    <property type="entry name" value="CALCIUM ION-BINDING PROTEIN"/>
    <property type="match status" value="1"/>
</dbReference>
<evidence type="ECO:0000313" key="2">
    <source>
        <dbReference type="Proteomes" id="UP000036987"/>
    </source>
</evidence>
<comment type="caution">
    <text evidence="1">The sequence shown here is derived from an EMBL/GenBank/DDBJ whole genome shotgun (WGS) entry which is preliminary data.</text>
</comment>